<protein>
    <submittedName>
        <fullName evidence="1">23069_t:CDS:1</fullName>
    </submittedName>
</protein>
<dbReference type="EMBL" id="CAJVQC010009476">
    <property type="protein sequence ID" value="CAG8605020.1"/>
    <property type="molecule type" value="Genomic_DNA"/>
</dbReference>
<organism evidence="1 2">
    <name type="scientific">Racocetra persica</name>
    <dbReference type="NCBI Taxonomy" id="160502"/>
    <lineage>
        <taxon>Eukaryota</taxon>
        <taxon>Fungi</taxon>
        <taxon>Fungi incertae sedis</taxon>
        <taxon>Mucoromycota</taxon>
        <taxon>Glomeromycotina</taxon>
        <taxon>Glomeromycetes</taxon>
        <taxon>Diversisporales</taxon>
        <taxon>Gigasporaceae</taxon>
        <taxon>Racocetra</taxon>
    </lineage>
</organism>
<reference evidence="1" key="1">
    <citation type="submission" date="2021-06" db="EMBL/GenBank/DDBJ databases">
        <authorList>
            <person name="Kallberg Y."/>
            <person name="Tangrot J."/>
            <person name="Rosling A."/>
        </authorList>
    </citation>
    <scope>NUCLEOTIDE SEQUENCE</scope>
    <source>
        <strain evidence="1">MA461A</strain>
    </source>
</reference>
<keyword evidence="2" id="KW-1185">Reference proteome</keyword>
<name>A0ACA9MP58_9GLOM</name>
<sequence length="778" mass="90940">MTEFSKAKKIKLEQIYTVTERDLQTAHELIQKLHEKCREKGKKRKAASIRRSEYTHKPSEITISSWKTNDWDYKKREVLTPARGLFTRQTDEHRYEIVIRGYDKFFNIGEVEKTKWESIIANTESPYEITAKENGCIIFIGGLPNDNILVTSKHSMGELQNVVIAHAQKGEEWLDKHLNQVGKSKQDLARFLYTNKLTAVAELCDDSFEEHVLPYTSERSGLYLHGLNYNTADLKTCPSEYVSEFAKEWGFIPIIYYIKNNANEVKEFTDKVKQDGVLNGRPIEGFVVRTKIKYTDQDFFFKVKYEEPYLMYREWREITKTLLNKKEPRFTYPTSKYYISWTKEKIRTEPDLFKEYQHNHGIIHVRNLFLEHLNKEGMSQDIPERRELFRKTLLVPVATIGCGKTTIALALASLFNFGHIQNDNITAKNTRSEFHNSILKEFENKDVVIADRNNHLRQLRQTLTDFITNHDPNIRIIALYCNHSTNLDEIFQITSQRVALRGENHQSLTPDNPQYKSVIRGFLDTFEPLDSNNGVDHYFNHVIDLDINNDVRTNLLFIIEELRSILGIEKPDESHIDAAIELAMNYKPNIRKIVNRKGSNRKNSAKQPRPCYYGIAFDYDFNNFLRKYFHDHPNVDHTTFMTLTQKNRFRPEHHVTLVHIVDFSSKECKVLWKEYEEMCEGELPQVQVFFDKLVFDSRIMALVVKKIEPPSVKSMNKVPHVTIGTIDSSVKPRETNAMLESVFDYMLQGKIKKKGEDVKVISLDSDLIITGRVQPYYN</sequence>
<proteinExistence type="predicted"/>
<dbReference type="Proteomes" id="UP000789920">
    <property type="component" value="Unassembled WGS sequence"/>
</dbReference>
<comment type="caution">
    <text evidence="1">The sequence shown here is derived from an EMBL/GenBank/DDBJ whole genome shotgun (WGS) entry which is preliminary data.</text>
</comment>
<accession>A0ACA9MP58</accession>
<evidence type="ECO:0000313" key="2">
    <source>
        <dbReference type="Proteomes" id="UP000789920"/>
    </source>
</evidence>
<gene>
    <name evidence="1" type="ORF">RPERSI_LOCUS6068</name>
</gene>
<evidence type="ECO:0000313" key="1">
    <source>
        <dbReference type="EMBL" id="CAG8605020.1"/>
    </source>
</evidence>